<evidence type="ECO:0000313" key="2">
    <source>
        <dbReference type="Proteomes" id="UP000823941"/>
    </source>
</evidence>
<dbReference type="EMBL" id="JAHIBW010000006">
    <property type="protein sequence ID" value="KAG7309580.1"/>
    <property type="molecule type" value="Genomic_DNA"/>
</dbReference>
<organism evidence="1 2">
    <name type="scientific">Plutella xylostella</name>
    <name type="common">Diamondback moth</name>
    <name type="synonym">Plutella maculipennis</name>
    <dbReference type="NCBI Taxonomy" id="51655"/>
    <lineage>
        <taxon>Eukaryota</taxon>
        <taxon>Metazoa</taxon>
        <taxon>Ecdysozoa</taxon>
        <taxon>Arthropoda</taxon>
        <taxon>Hexapoda</taxon>
        <taxon>Insecta</taxon>
        <taxon>Pterygota</taxon>
        <taxon>Neoptera</taxon>
        <taxon>Endopterygota</taxon>
        <taxon>Lepidoptera</taxon>
        <taxon>Glossata</taxon>
        <taxon>Ditrysia</taxon>
        <taxon>Yponomeutoidea</taxon>
        <taxon>Plutellidae</taxon>
        <taxon>Plutella</taxon>
    </lineage>
</organism>
<proteinExistence type="predicted"/>
<accession>A0ABQ7QX12</accession>
<dbReference type="Proteomes" id="UP000823941">
    <property type="component" value="Chromosome 6"/>
</dbReference>
<keyword evidence="2" id="KW-1185">Reference proteome</keyword>
<sequence>MKIPSLAATSAIKKTTRFAPQLRSIKKKKKLVALCHAAMFPTVHTQRVRFQDSVSK</sequence>
<reference evidence="1 2" key="1">
    <citation type="submission" date="2021-06" db="EMBL/GenBank/DDBJ databases">
        <title>A haploid diamondback moth (Plutella xylostella L.) genome assembly resolves 31 chromosomes and identifies a diamide resistance mutation.</title>
        <authorList>
            <person name="Ward C.M."/>
            <person name="Perry K.D."/>
            <person name="Baker G."/>
            <person name="Powis K."/>
            <person name="Heckel D.G."/>
            <person name="Baxter S.W."/>
        </authorList>
    </citation>
    <scope>NUCLEOTIDE SEQUENCE [LARGE SCALE GENOMIC DNA]</scope>
    <source>
        <strain evidence="1 2">LV</strain>
        <tissue evidence="1">Single pupa</tissue>
    </source>
</reference>
<name>A0ABQ7QX12_PLUXY</name>
<comment type="caution">
    <text evidence="1">The sequence shown here is derived from an EMBL/GenBank/DDBJ whole genome shotgun (WGS) entry which is preliminary data.</text>
</comment>
<protein>
    <submittedName>
        <fullName evidence="1">Uncharacterized protein</fullName>
    </submittedName>
</protein>
<gene>
    <name evidence="1" type="ORF">JYU34_004039</name>
</gene>
<evidence type="ECO:0000313" key="1">
    <source>
        <dbReference type="EMBL" id="KAG7309580.1"/>
    </source>
</evidence>